<dbReference type="GO" id="GO:0004519">
    <property type="term" value="F:endonuclease activity"/>
    <property type="evidence" value="ECO:0007669"/>
    <property type="project" value="UniProtKB-KW"/>
</dbReference>
<evidence type="ECO:0000256" key="15">
    <source>
        <dbReference type="ARBA" id="ARBA00038824"/>
    </source>
</evidence>
<dbReference type="AlphaFoldDB" id="A0A3Q7RSK3"/>
<keyword evidence="17" id="KW-0812">Transmembrane</keyword>
<dbReference type="PANTHER" id="PTHR11437:SF4">
    <property type="entry name" value="RIBONUCLEASE K6"/>
    <property type="match status" value="1"/>
</dbReference>
<dbReference type="Proteomes" id="UP001652641">
    <property type="component" value="Chromosome 10"/>
</dbReference>
<dbReference type="PRINTS" id="PR00794">
    <property type="entry name" value="RIBONUCLEASE"/>
</dbReference>
<dbReference type="InterPro" id="IPR036816">
    <property type="entry name" value="RNaseA-like_dom_sf"/>
</dbReference>
<keyword evidence="7 16" id="KW-0540">Nuclease</keyword>
<evidence type="ECO:0000313" key="20">
    <source>
        <dbReference type="RefSeq" id="XP_025848108.2"/>
    </source>
</evidence>
<dbReference type="GO" id="GO:0016787">
    <property type="term" value="F:hydrolase activity"/>
    <property type="evidence" value="ECO:0007669"/>
    <property type="project" value="UniProtKB-KW"/>
</dbReference>
<evidence type="ECO:0000256" key="4">
    <source>
        <dbReference type="ARBA" id="ARBA00005600"/>
    </source>
</evidence>
<gene>
    <name evidence="20" type="primary">LOC112915022</name>
</gene>
<evidence type="ECO:0000313" key="19">
    <source>
        <dbReference type="Proteomes" id="UP001652641"/>
    </source>
</evidence>
<keyword evidence="12" id="KW-1015">Disulfide bond</keyword>
<evidence type="ECO:0000256" key="16">
    <source>
        <dbReference type="RuleBase" id="RU000651"/>
    </source>
</evidence>
<evidence type="ECO:0000256" key="12">
    <source>
        <dbReference type="ARBA" id="ARBA00023157"/>
    </source>
</evidence>
<evidence type="ECO:0000259" key="18">
    <source>
        <dbReference type="SMART" id="SM00092"/>
    </source>
</evidence>
<protein>
    <submittedName>
        <fullName evidence="20">Ribonuclease 8-like</fullName>
    </submittedName>
</protein>
<dbReference type="KEGG" id="vvp:112915022"/>
<evidence type="ECO:0000256" key="3">
    <source>
        <dbReference type="ARBA" id="ARBA00004613"/>
    </source>
</evidence>
<dbReference type="GeneID" id="112915022"/>
<dbReference type="GO" id="GO:0005764">
    <property type="term" value="C:lysosome"/>
    <property type="evidence" value="ECO:0007669"/>
    <property type="project" value="UniProtKB-SubCell"/>
</dbReference>
<keyword evidence="14" id="KW-0458">Lysosome</keyword>
<name>A0A3Q7RSK3_VULVU</name>
<keyword evidence="19" id="KW-1185">Reference proteome</keyword>
<keyword evidence="13" id="KW-0325">Glycoprotein</keyword>
<dbReference type="InterPro" id="IPR001427">
    <property type="entry name" value="RNaseA"/>
</dbReference>
<dbReference type="Pfam" id="PF00074">
    <property type="entry name" value="RnaseA"/>
    <property type="match status" value="1"/>
</dbReference>
<evidence type="ECO:0000256" key="13">
    <source>
        <dbReference type="ARBA" id="ARBA00023180"/>
    </source>
</evidence>
<evidence type="ECO:0000256" key="6">
    <source>
        <dbReference type="ARBA" id="ARBA00022529"/>
    </source>
</evidence>
<dbReference type="RefSeq" id="XP_025848108.2">
    <property type="nucleotide sequence ID" value="XM_025992323.2"/>
</dbReference>
<evidence type="ECO:0000256" key="11">
    <source>
        <dbReference type="ARBA" id="ARBA00023022"/>
    </source>
</evidence>
<sequence>MAGKDHFVPIALTTVIPSFSFLLLPRGMMLRLPGPWPLLLLLLLGSWGLMPPAAAQPSGVTAVQWFQIQHVRQDRVRCSTEMPQINYRPNTCKGENTFLQEDFKNVVATCRQPNRTCKNGLGNCHQSAGRVNMTYCLLTGRRPQCTYRTTYQNQFYIVACNNLQPGYPADLLLPVHLDDTVPLGPTHFG</sequence>
<dbReference type="GO" id="GO:0005576">
    <property type="term" value="C:extracellular region"/>
    <property type="evidence" value="ECO:0007669"/>
    <property type="project" value="UniProtKB-SubCell"/>
</dbReference>
<proteinExistence type="inferred from homology"/>
<dbReference type="GO" id="GO:0003676">
    <property type="term" value="F:nucleic acid binding"/>
    <property type="evidence" value="ECO:0007669"/>
    <property type="project" value="InterPro"/>
</dbReference>
<evidence type="ECO:0000256" key="10">
    <source>
        <dbReference type="ARBA" id="ARBA00022801"/>
    </source>
</evidence>
<evidence type="ECO:0000256" key="8">
    <source>
        <dbReference type="ARBA" id="ARBA00022729"/>
    </source>
</evidence>
<evidence type="ECO:0000256" key="17">
    <source>
        <dbReference type="SAM" id="Phobius"/>
    </source>
</evidence>
<dbReference type="Gene3D" id="3.10.130.10">
    <property type="entry name" value="Ribonuclease A-like domain"/>
    <property type="match status" value="1"/>
</dbReference>
<dbReference type="PANTHER" id="PTHR11437">
    <property type="entry name" value="RIBONUCLEASE"/>
    <property type="match status" value="1"/>
</dbReference>
<evidence type="ECO:0000256" key="1">
    <source>
        <dbReference type="ARBA" id="ARBA00004371"/>
    </source>
</evidence>
<keyword evidence="17" id="KW-0472">Membrane</keyword>
<organism evidence="19 20">
    <name type="scientific">Vulpes vulpes</name>
    <name type="common">Red fox</name>
    <dbReference type="NCBI Taxonomy" id="9627"/>
    <lineage>
        <taxon>Eukaryota</taxon>
        <taxon>Metazoa</taxon>
        <taxon>Chordata</taxon>
        <taxon>Craniata</taxon>
        <taxon>Vertebrata</taxon>
        <taxon>Euteleostomi</taxon>
        <taxon>Mammalia</taxon>
        <taxon>Eutheria</taxon>
        <taxon>Laurasiatheria</taxon>
        <taxon>Carnivora</taxon>
        <taxon>Caniformia</taxon>
        <taxon>Canidae</taxon>
        <taxon>Vulpes</taxon>
    </lineage>
</organism>
<evidence type="ECO:0000256" key="2">
    <source>
        <dbReference type="ARBA" id="ARBA00004463"/>
    </source>
</evidence>
<evidence type="ECO:0000256" key="7">
    <source>
        <dbReference type="ARBA" id="ARBA00022722"/>
    </source>
</evidence>
<dbReference type="GO" id="GO:0050830">
    <property type="term" value="P:defense response to Gram-positive bacterium"/>
    <property type="evidence" value="ECO:0007669"/>
    <property type="project" value="TreeGrafter"/>
</dbReference>
<feature type="domain" description="Ribonuclease A-domain" evidence="18">
    <location>
        <begin position="59"/>
        <end position="181"/>
    </location>
</feature>
<evidence type="ECO:0000256" key="14">
    <source>
        <dbReference type="ARBA" id="ARBA00023228"/>
    </source>
</evidence>
<keyword evidence="5" id="KW-0964">Secreted</keyword>
<accession>A0A3Q7RSK3</accession>
<keyword evidence="10 16" id="KW-0378">Hydrolase</keyword>
<reference evidence="20" key="2">
    <citation type="submission" date="2025-08" db="UniProtKB">
        <authorList>
            <consortium name="RefSeq"/>
        </authorList>
    </citation>
    <scope>IDENTIFICATION</scope>
    <source>
        <tissue evidence="20">Cell line</tissue>
    </source>
</reference>
<keyword evidence="9 16" id="KW-0255">Endonuclease</keyword>
<comment type="similarity">
    <text evidence="4 16">Belongs to the pancreatic ribonuclease family.</text>
</comment>
<feature type="transmembrane region" description="Helical" evidence="17">
    <location>
        <begin position="6"/>
        <end position="24"/>
    </location>
</feature>
<comment type="subunit">
    <text evidence="15">Interacts (via N-terminus) with bacterial lipopolysaccharide (LPS).</text>
</comment>
<keyword evidence="8" id="KW-0732">Signal</keyword>
<keyword evidence="11" id="KW-0044">Antibiotic</keyword>
<dbReference type="SMART" id="SM00092">
    <property type="entry name" value="RNAse_Pc"/>
    <property type="match status" value="1"/>
</dbReference>
<dbReference type="CDD" id="cd06265">
    <property type="entry name" value="RNase_A_canonical"/>
    <property type="match status" value="1"/>
</dbReference>
<keyword evidence="6" id="KW-0929">Antimicrobial</keyword>
<dbReference type="GO" id="GO:0004540">
    <property type="term" value="F:RNA nuclease activity"/>
    <property type="evidence" value="ECO:0007669"/>
    <property type="project" value="TreeGrafter"/>
</dbReference>
<keyword evidence="17" id="KW-1133">Transmembrane helix</keyword>
<evidence type="ECO:0000256" key="9">
    <source>
        <dbReference type="ARBA" id="ARBA00022759"/>
    </source>
</evidence>
<dbReference type="SUPFAM" id="SSF54076">
    <property type="entry name" value="RNase A-like"/>
    <property type="match status" value="1"/>
</dbReference>
<comment type="subcellular location">
    <subcellularLocation>
        <location evidence="2">Cytoplasmic granule</location>
    </subcellularLocation>
    <subcellularLocation>
        <location evidence="1">Lysosome</location>
    </subcellularLocation>
    <subcellularLocation>
        <location evidence="3">Secreted</location>
    </subcellularLocation>
</comment>
<evidence type="ECO:0000256" key="5">
    <source>
        <dbReference type="ARBA" id="ARBA00022525"/>
    </source>
</evidence>
<dbReference type="InterPro" id="IPR023411">
    <property type="entry name" value="RNaseA_AS"/>
</dbReference>
<dbReference type="PROSITE" id="PS00127">
    <property type="entry name" value="RNASE_PANCREATIC"/>
    <property type="match status" value="1"/>
</dbReference>
<dbReference type="InterPro" id="IPR023412">
    <property type="entry name" value="RNaseA_domain"/>
</dbReference>
<reference key="1">
    <citation type="submission" date="2019-01" db="UniProtKB">
        <authorList>
            <consortium name="RefSeq"/>
        </authorList>
    </citation>
    <scope>IDENTIFICATION</scope>
</reference>